<keyword evidence="1" id="KW-0175">Coiled coil</keyword>
<evidence type="ECO:0000256" key="1">
    <source>
        <dbReference type="SAM" id="Coils"/>
    </source>
</evidence>
<dbReference type="EMBL" id="OBMR01000004">
    <property type="protein sequence ID" value="SOB98854.1"/>
    <property type="molecule type" value="Genomic_DNA"/>
</dbReference>
<dbReference type="RefSeq" id="WP_097076063.1">
    <property type="nucleotide sequence ID" value="NZ_OBMR01000004.1"/>
</dbReference>
<dbReference type="Proteomes" id="UP000219563">
    <property type="component" value="Unassembled WGS sequence"/>
</dbReference>
<protein>
    <recommendedName>
        <fullName evidence="4">DUF5082 domain-containing protein</fullName>
    </recommendedName>
</protein>
<sequence>MGSTAEIDDAARRAAILALIAALKAELAVVNGLIKHYEGILSILQESGNSLVLIKNDLTTFVYDYVGSYDLKADTPWGGNKENLAVTDLMTAKAEKTLYISDTDSLSSDIDSAVDTTNEILAKLYSKRDDLEDRIAELESQL</sequence>
<evidence type="ECO:0000313" key="3">
    <source>
        <dbReference type="Proteomes" id="UP000219563"/>
    </source>
</evidence>
<name>A0A285S1W6_9FIRM</name>
<evidence type="ECO:0008006" key="4">
    <source>
        <dbReference type="Google" id="ProtNLM"/>
    </source>
</evidence>
<reference evidence="2 3" key="1">
    <citation type="submission" date="2017-08" db="EMBL/GenBank/DDBJ databases">
        <authorList>
            <person name="de Groot N.N."/>
        </authorList>
    </citation>
    <scope>NUCLEOTIDE SEQUENCE [LARGE SCALE GENOMIC DNA]</scope>
    <source>
        <strain evidence="2 3">DSM 9787</strain>
    </source>
</reference>
<gene>
    <name evidence="2" type="ORF">SAMN02910411_1551</name>
</gene>
<proteinExistence type="predicted"/>
<dbReference type="AlphaFoldDB" id="A0A285S1W6"/>
<feature type="coiled-coil region" evidence="1">
    <location>
        <begin position="114"/>
        <end position="141"/>
    </location>
</feature>
<accession>A0A285S1W6</accession>
<evidence type="ECO:0000313" key="2">
    <source>
        <dbReference type="EMBL" id="SOB98854.1"/>
    </source>
</evidence>
<organism evidence="2 3">
    <name type="scientific">Pseudobutyrivibrio ruminis DSM 9787</name>
    <dbReference type="NCBI Taxonomy" id="1123011"/>
    <lineage>
        <taxon>Bacteria</taxon>
        <taxon>Bacillati</taxon>
        <taxon>Bacillota</taxon>
        <taxon>Clostridia</taxon>
        <taxon>Lachnospirales</taxon>
        <taxon>Lachnospiraceae</taxon>
        <taxon>Pseudobutyrivibrio</taxon>
    </lineage>
</organism>